<dbReference type="InterPro" id="IPR043131">
    <property type="entry name" value="BCAT-like_N"/>
</dbReference>
<keyword evidence="1" id="KW-0032">Aminotransferase</keyword>
<dbReference type="InterPro" id="IPR001544">
    <property type="entry name" value="Aminotrans_IV"/>
</dbReference>
<keyword evidence="2" id="KW-1185">Reference proteome</keyword>
<sequence>MMLLDGRPATAEELATLALYGYGHFTTMRVEGARVRGLSLHLDRLEADCAALLGASLDRDEVRRRVREAADGADGPVVVRVTVFDPALELGVPARLGRPRLLVSTRAAPGVPAPPLSLDTREHERELPAVKTSSLAGALHARRAAQLGGHDDVLFVDRAGRITEGATWNIGFARGGEVLWPEGDVLQGTTMRLLDGAGGAVHRTVPVPLEAVPEMDGAFITNAAVGVRPVSAIGAHTFTDRLPLVDHLRQAYEAVPGEAV</sequence>
<dbReference type="Pfam" id="PF01063">
    <property type="entry name" value="Aminotran_4"/>
    <property type="match status" value="1"/>
</dbReference>
<dbReference type="InterPro" id="IPR036038">
    <property type="entry name" value="Aminotransferase-like"/>
</dbReference>
<dbReference type="InterPro" id="IPR043132">
    <property type="entry name" value="BCAT-like_C"/>
</dbReference>
<dbReference type="Gene3D" id="3.20.10.10">
    <property type="entry name" value="D-amino Acid Aminotransferase, subunit A, domain 2"/>
    <property type="match status" value="1"/>
</dbReference>
<accession>A0ABT4UF38</accession>
<gene>
    <name evidence="1" type="ORF">O4J56_30275</name>
</gene>
<evidence type="ECO:0000313" key="1">
    <source>
        <dbReference type="EMBL" id="MDA2814970.1"/>
    </source>
</evidence>
<organism evidence="1 2">
    <name type="scientific">Nocardiopsis endophytica</name>
    <dbReference type="NCBI Taxonomy" id="3018445"/>
    <lineage>
        <taxon>Bacteria</taxon>
        <taxon>Bacillati</taxon>
        <taxon>Actinomycetota</taxon>
        <taxon>Actinomycetes</taxon>
        <taxon>Streptosporangiales</taxon>
        <taxon>Nocardiopsidaceae</taxon>
        <taxon>Nocardiopsis</taxon>
    </lineage>
</organism>
<keyword evidence="1" id="KW-0808">Transferase</keyword>
<comment type="caution">
    <text evidence="1">The sequence shown here is derived from an EMBL/GenBank/DDBJ whole genome shotgun (WGS) entry which is preliminary data.</text>
</comment>
<dbReference type="NCBIfam" id="NF006734">
    <property type="entry name" value="PRK09266.1"/>
    <property type="match status" value="1"/>
</dbReference>
<dbReference type="EMBL" id="JAQFWQ010000156">
    <property type="protein sequence ID" value="MDA2814970.1"/>
    <property type="molecule type" value="Genomic_DNA"/>
</dbReference>
<proteinExistence type="predicted"/>
<dbReference type="GO" id="GO:0008483">
    <property type="term" value="F:transaminase activity"/>
    <property type="evidence" value="ECO:0007669"/>
    <property type="project" value="UniProtKB-KW"/>
</dbReference>
<reference evidence="1 2" key="1">
    <citation type="submission" date="2023-01" db="EMBL/GenBank/DDBJ databases">
        <title>Draft genome sequence of Nocardiopsis sp. RSe5-2 isolated from halophytes.</title>
        <authorList>
            <person name="Duangmal K."/>
            <person name="Chantavorakit T."/>
        </authorList>
    </citation>
    <scope>NUCLEOTIDE SEQUENCE [LARGE SCALE GENOMIC DNA]</scope>
    <source>
        <strain evidence="1 2">RSe5-2</strain>
    </source>
</reference>
<dbReference type="Proteomes" id="UP001527866">
    <property type="component" value="Unassembled WGS sequence"/>
</dbReference>
<dbReference type="SUPFAM" id="SSF56752">
    <property type="entry name" value="D-aminoacid aminotransferase-like PLP-dependent enzymes"/>
    <property type="match status" value="1"/>
</dbReference>
<dbReference type="Gene3D" id="3.30.470.10">
    <property type="match status" value="1"/>
</dbReference>
<protein>
    <submittedName>
        <fullName evidence="1">Aminotransferase class IV</fullName>
    </submittedName>
</protein>
<evidence type="ECO:0000313" key="2">
    <source>
        <dbReference type="Proteomes" id="UP001527866"/>
    </source>
</evidence>
<name>A0ABT4UF38_9ACTN</name>